<organism evidence="1 2">
    <name type="scientific">Eumeta variegata</name>
    <name type="common">Bagworm moth</name>
    <name type="synonym">Eumeta japonica</name>
    <dbReference type="NCBI Taxonomy" id="151549"/>
    <lineage>
        <taxon>Eukaryota</taxon>
        <taxon>Metazoa</taxon>
        <taxon>Ecdysozoa</taxon>
        <taxon>Arthropoda</taxon>
        <taxon>Hexapoda</taxon>
        <taxon>Insecta</taxon>
        <taxon>Pterygota</taxon>
        <taxon>Neoptera</taxon>
        <taxon>Endopterygota</taxon>
        <taxon>Lepidoptera</taxon>
        <taxon>Glossata</taxon>
        <taxon>Ditrysia</taxon>
        <taxon>Tineoidea</taxon>
        <taxon>Psychidae</taxon>
        <taxon>Oiketicinae</taxon>
        <taxon>Eumeta</taxon>
    </lineage>
</organism>
<protein>
    <submittedName>
        <fullName evidence="1">Uncharacterized protein</fullName>
    </submittedName>
</protein>
<dbReference type="EMBL" id="BGZK01000473">
    <property type="protein sequence ID" value="GBP45845.1"/>
    <property type="molecule type" value="Genomic_DNA"/>
</dbReference>
<dbReference type="Proteomes" id="UP000299102">
    <property type="component" value="Unassembled WGS sequence"/>
</dbReference>
<keyword evidence="2" id="KW-1185">Reference proteome</keyword>
<evidence type="ECO:0000313" key="1">
    <source>
        <dbReference type="EMBL" id="GBP45845.1"/>
    </source>
</evidence>
<comment type="caution">
    <text evidence="1">The sequence shown here is derived from an EMBL/GenBank/DDBJ whole genome shotgun (WGS) entry which is preliminary data.</text>
</comment>
<gene>
    <name evidence="1" type="ORF">EVAR_31750_1</name>
</gene>
<accession>A0A4C1W6T4</accession>
<reference evidence="1 2" key="1">
    <citation type="journal article" date="2019" name="Commun. Biol.">
        <title>The bagworm genome reveals a unique fibroin gene that provides high tensile strength.</title>
        <authorList>
            <person name="Kono N."/>
            <person name="Nakamura H."/>
            <person name="Ohtoshi R."/>
            <person name="Tomita M."/>
            <person name="Numata K."/>
            <person name="Arakawa K."/>
        </authorList>
    </citation>
    <scope>NUCLEOTIDE SEQUENCE [LARGE SCALE GENOMIC DNA]</scope>
</reference>
<dbReference type="AlphaFoldDB" id="A0A4C1W6T4"/>
<proteinExistence type="predicted"/>
<name>A0A4C1W6T4_EUMVA</name>
<evidence type="ECO:0000313" key="2">
    <source>
        <dbReference type="Proteomes" id="UP000299102"/>
    </source>
</evidence>
<sequence length="95" mass="10196">MFAAAFLPRPAPRPPPAAAALPLVNAVIVGPRFAPAARPRNPNSPVRGHEVAVVIIKRLNIEIISIVTVRHVPVEAAERVGRARRHSSALKPIKL</sequence>